<sequence length="274" mass="29247">MEMKSMRLGLIALSATMVSGAALAADIPPRTTPAYVAPANPYDIILEIGAGAQVAPAYEGASVNQAQPFPVFKLHYLAIPGFAPITNSRFDQGFSFSPSFRYISKRKASDYSQLAGLNDVDATFELGGKFAYTFGIIRPWVAVRQGFGGSDGVVGETGLDFIWRPDPVMELTLGPRASFATSAYMEAYFGVTPAEAARSPFLTAYSPGGGFKGVGAELSARYEVSSEWAVVGKLAYEKLIGDAADSPIVKVGDENQWTAQVGLSYKFGMRLFGN</sequence>
<evidence type="ECO:0000256" key="4">
    <source>
        <dbReference type="ARBA" id="ARBA00023136"/>
    </source>
</evidence>
<accession>A0A1W6ZR42</accession>
<dbReference type="KEGG" id="psin:CAK95_12615"/>
<evidence type="ECO:0000256" key="6">
    <source>
        <dbReference type="SAM" id="SignalP"/>
    </source>
</evidence>
<comment type="subcellular location">
    <subcellularLocation>
        <location evidence="1">Cell outer membrane</location>
    </subcellularLocation>
</comment>
<dbReference type="Proteomes" id="UP000194137">
    <property type="component" value="Chromosome"/>
</dbReference>
<feature type="chain" id="PRO_5013026649" description="Structural protein MipA" evidence="6">
    <location>
        <begin position="25"/>
        <end position="274"/>
    </location>
</feature>
<dbReference type="Pfam" id="PF06629">
    <property type="entry name" value="MipA"/>
    <property type="match status" value="1"/>
</dbReference>
<keyword evidence="3 6" id="KW-0732">Signal</keyword>
<name>A0A1W6ZR42_9HYPH</name>
<keyword evidence="5" id="KW-0998">Cell outer membrane</keyword>
<dbReference type="PANTHER" id="PTHR38776:SF1">
    <property type="entry name" value="MLTA-INTERACTING PROTEIN-RELATED"/>
    <property type="match status" value="1"/>
</dbReference>
<evidence type="ECO:0000256" key="5">
    <source>
        <dbReference type="ARBA" id="ARBA00023237"/>
    </source>
</evidence>
<keyword evidence="4" id="KW-0472">Membrane</keyword>
<dbReference type="GO" id="GO:0009279">
    <property type="term" value="C:cell outer membrane"/>
    <property type="evidence" value="ECO:0007669"/>
    <property type="project" value="UniProtKB-SubCell"/>
</dbReference>
<evidence type="ECO:0000313" key="7">
    <source>
        <dbReference type="EMBL" id="ARP99829.1"/>
    </source>
</evidence>
<dbReference type="PANTHER" id="PTHR38776">
    <property type="entry name" value="MLTA-INTERACTING PROTEIN-RELATED"/>
    <property type="match status" value="1"/>
</dbReference>
<evidence type="ECO:0000256" key="3">
    <source>
        <dbReference type="ARBA" id="ARBA00022729"/>
    </source>
</evidence>
<reference evidence="7 8" key="1">
    <citation type="submission" date="2017-05" db="EMBL/GenBank/DDBJ databases">
        <title>Full genome sequence of Pseudorhodoplanes sinuspersici.</title>
        <authorList>
            <person name="Dastgheib S.M.M."/>
            <person name="Shavandi M."/>
            <person name="Tirandaz H."/>
        </authorList>
    </citation>
    <scope>NUCLEOTIDE SEQUENCE [LARGE SCALE GENOMIC DNA]</scope>
    <source>
        <strain evidence="7 8">RIPI110</strain>
    </source>
</reference>
<evidence type="ECO:0000256" key="1">
    <source>
        <dbReference type="ARBA" id="ARBA00004442"/>
    </source>
</evidence>
<dbReference type="InterPro" id="IPR010583">
    <property type="entry name" value="MipA"/>
</dbReference>
<gene>
    <name evidence="7" type="ORF">CAK95_12615</name>
</gene>
<organism evidence="7 8">
    <name type="scientific">Pseudorhodoplanes sinuspersici</name>
    <dbReference type="NCBI Taxonomy" id="1235591"/>
    <lineage>
        <taxon>Bacteria</taxon>
        <taxon>Pseudomonadati</taxon>
        <taxon>Pseudomonadota</taxon>
        <taxon>Alphaproteobacteria</taxon>
        <taxon>Hyphomicrobiales</taxon>
        <taxon>Pseudorhodoplanes</taxon>
    </lineage>
</organism>
<proteinExistence type="inferred from homology"/>
<keyword evidence="8" id="KW-1185">Reference proteome</keyword>
<feature type="signal peptide" evidence="6">
    <location>
        <begin position="1"/>
        <end position="24"/>
    </location>
</feature>
<evidence type="ECO:0000313" key="8">
    <source>
        <dbReference type="Proteomes" id="UP000194137"/>
    </source>
</evidence>
<protein>
    <recommendedName>
        <fullName evidence="9">Structural protein MipA</fullName>
    </recommendedName>
</protein>
<evidence type="ECO:0000256" key="2">
    <source>
        <dbReference type="ARBA" id="ARBA00005722"/>
    </source>
</evidence>
<evidence type="ECO:0008006" key="9">
    <source>
        <dbReference type="Google" id="ProtNLM"/>
    </source>
</evidence>
<dbReference type="AlphaFoldDB" id="A0A1W6ZR42"/>
<dbReference type="EMBL" id="CP021112">
    <property type="protein sequence ID" value="ARP99829.1"/>
    <property type="molecule type" value="Genomic_DNA"/>
</dbReference>
<comment type="similarity">
    <text evidence="2">Belongs to the MipA/OmpV family.</text>
</comment>